<sequence length="721" mass="79864">MKREDITYLGAGPAALPTNVLATAAEALQNYEDTGLGVAEHSHRSELASGILNTMKADLANFLDIPDEFEILIMQGGGSGQFDATVYNLTAIWVERQRQKILKEKADISEQDVIAELRKKVEAEFRLDYLVTGSWSLKASQEAVRVLGPEYVNVASDARTANDGKFGKIADESTWKLSPKAAMVYLCENETVDGVEYPAFPKVLESKGSEDDPIVIGDFSSTILSRRIPFENFSIVYFGAQKNLGMAGITGVIIRKSLLPPVSPPCSPAILRKLGLPVAPTILDYSVCQKNNSLYNTLSIFDVYVAGQVIKKLLNDFPDKVDGQQAVAERKARKVYETLEAYPEVYRIVPNKAVRSRMNICFRVLKNGNIDEAEKTFLKGGTERGITGMKGHRSVGGIRVSNYNAIPERMPVVAVAGGTGGVGKTIVDVLAQEAKHDVVVLTRKARENDAILNRAKQIEVDYSDIASLTQILEEHKVNIVISALSLFEDEHSVSQLNLIKAAEDASSTRRFIPSEYSFIQTEDLLPIDPSIQYFLDAANQLRSSKTLQFTRVIPGFFMDYWGMPHARTNLNPMTFGVDMQSCEAVIPGDGNDVICMTYTYDMAVFIARLLEVEHWEEFSVVVGDEVTFNQLVEVGERIRGRKFKVVYDSAEKVKEGDVNVPPQPEGHGYSQQELVEATAFVDNLIIEKLFDFPAAIRSNGLSDLKLVTVEEFLRNAWEGRT</sequence>
<evidence type="ECO:0000313" key="13">
    <source>
        <dbReference type="EMBL" id="OJI98777.1"/>
    </source>
</evidence>
<dbReference type="Gene3D" id="3.90.25.10">
    <property type="entry name" value="UDP-galactose 4-epimerase, domain 1"/>
    <property type="match status" value="1"/>
</dbReference>
<name>A0A1L9PB70_ASPVE</name>
<dbReference type="EC" id="2.6.1.52" evidence="4"/>
<dbReference type="VEuPathDB" id="FungiDB:ASPVEDRAFT_60035"/>
<dbReference type="SUPFAM" id="SSF53383">
    <property type="entry name" value="PLP-dependent transferases"/>
    <property type="match status" value="1"/>
</dbReference>
<evidence type="ECO:0000256" key="6">
    <source>
        <dbReference type="ARBA" id="ARBA00022605"/>
    </source>
</evidence>
<evidence type="ECO:0000256" key="10">
    <source>
        <dbReference type="ARBA" id="ARBA00049007"/>
    </source>
</evidence>
<dbReference type="GO" id="GO:0005737">
    <property type="term" value="C:cytoplasm"/>
    <property type="evidence" value="ECO:0007669"/>
    <property type="project" value="TreeGrafter"/>
</dbReference>
<evidence type="ECO:0000256" key="9">
    <source>
        <dbReference type="ARBA" id="ARBA00023299"/>
    </source>
</evidence>
<dbReference type="PANTHER" id="PTHR43247">
    <property type="entry name" value="PHOSPHOSERINE AMINOTRANSFERASE"/>
    <property type="match status" value="1"/>
</dbReference>
<dbReference type="Proteomes" id="UP000184073">
    <property type="component" value="Unassembled WGS sequence"/>
</dbReference>
<reference evidence="14" key="1">
    <citation type="journal article" date="2017" name="Genome Biol.">
        <title>Comparative genomics reveals high biological diversity and specific adaptations in the industrially and medically important fungal genus Aspergillus.</title>
        <authorList>
            <person name="de Vries R.P."/>
            <person name="Riley R."/>
            <person name="Wiebenga A."/>
            <person name="Aguilar-Osorio G."/>
            <person name="Amillis S."/>
            <person name="Uchima C.A."/>
            <person name="Anderluh G."/>
            <person name="Asadollahi M."/>
            <person name="Askin M."/>
            <person name="Barry K."/>
            <person name="Battaglia E."/>
            <person name="Bayram O."/>
            <person name="Benocci T."/>
            <person name="Braus-Stromeyer S.A."/>
            <person name="Caldana C."/>
            <person name="Canovas D."/>
            <person name="Cerqueira G.C."/>
            <person name="Chen F."/>
            <person name="Chen W."/>
            <person name="Choi C."/>
            <person name="Clum A."/>
            <person name="Dos Santos R.A."/>
            <person name="Damasio A.R."/>
            <person name="Diallinas G."/>
            <person name="Emri T."/>
            <person name="Fekete E."/>
            <person name="Flipphi M."/>
            <person name="Freyberg S."/>
            <person name="Gallo A."/>
            <person name="Gournas C."/>
            <person name="Habgood R."/>
            <person name="Hainaut M."/>
            <person name="Harispe M.L."/>
            <person name="Henrissat B."/>
            <person name="Hilden K.S."/>
            <person name="Hope R."/>
            <person name="Hossain A."/>
            <person name="Karabika E."/>
            <person name="Karaffa L."/>
            <person name="Karanyi Z."/>
            <person name="Krasevec N."/>
            <person name="Kuo A."/>
            <person name="Kusch H."/>
            <person name="LaButti K."/>
            <person name="Lagendijk E.L."/>
            <person name="Lapidus A."/>
            <person name="Levasseur A."/>
            <person name="Lindquist E."/>
            <person name="Lipzen A."/>
            <person name="Logrieco A.F."/>
            <person name="MacCabe A."/>
            <person name="Maekelae M.R."/>
            <person name="Malavazi I."/>
            <person name="Melin P."/>
            <person name="Meyer V."/>
            <person name="Mielnichuk N."/>
            <person name="Miskei M."/>
            <person name="Molnar A.P."/>
            <person name="Mule G."/>
            <person name="Ngan C.Y."/>
            <person name="Orejas M."/>
            <person name="Orosz E."/>
            <person name="Ouedraogo J.P."/>
            <person name="Overkamp K.M."/>
            <person name="Park H.-S."/>
            <person name="Perrone G."/>
            <person name="Piumi F."/>
            <person name="Punt P.J."/>
            <person name="Ram A.F."/>
            <person name="Ramon A."/>
            <person name="Rauscher S."/>
            <person name="Record E."/>
            <person name="Riano-Pachon D.M."/>
            <person name="Robert V."/>
            <person name="Roehrig J."/>
            <person name="Ruller R."/>
            <person name="Salamov A."/>
            <person name="Salih N.S."/>
            <person name="Samson R.A."/>
            <person name="Sandor E."/>
            <person name="Sanguinetti M."/>
            <person name="Schuetze T."/>
            <person name="Sepcic K."/>
            <person name="Shelest E."/>
            <person name="Sherlock G."/>
            <person name="Sophianopoulou V."/>
            <person name="Squina F.M."/>
            <person name="Sun H."/>
            <person name="Susca A."/>
            <person name="Todd R.B."/>
            <person name="Tsang A."/>
            <person name="Unkles S.E."/>
            <person name="van de Wiele N."/>
            <person name="van Rossen-Uffink D."/>
            <person name="Oliveira J.V."/>
            <person name="Vesth T.C."/>
            <person name="Visser J."/>
            <person name="Yu J.-H."/>
            <person name="Zhou M."/>
            <person name="Andersen M.R."/>
            <person name="Archer D.B."/>
            <person name="Baker S.E."/>
            <person name="Benoit I."/>
            <person name="Brakhage A.A."/>
            <person name="Braus G.H."/>
            <person name="Fischer R."/>
            <person name="Frisvad J.C."/>
            <person name="Goldman G.H."/>
            <person name="Houbraken J."/>
            <person name="Oakley B."/>
            <person name="Pocsi I."/>
            <person name="Scazzocchio C."/>
            <person name="Seiboth B."/>
            <person name="vanKuyk P.A."/>
            <person name="Wortman J."/>
            <person name="Dyer P.S."/>
            <person name="Grigoriev I.V."/>
        </authorList>
    </citation>
    <scope>NUCLEOTIDE SEQUENCE [LARGE SCALE GENOMIC DNA]</scope>
    <source>
        <strain evidence="14">CBS 583.65</strain>
    </source>
</reference>
<dbReference type="UniPathway" id="UPA00135">
    <property type="reaction ID" value="UER00197"/>
</dbReference>
<comment type="catalytic activity">
    <reaction evidence="10">
        <text>O-phospho-L-serine + 2-oxoglutarate = 3-phosphooxypyruvate + L-glutamate</text>
        <dbReference type="Rhea" id="RHEA:14329"/>
        <dbReference type="ChEBI" id="CHEBI:16810"/>
        <dbReference type="ChEBI" id="CHEBI:18110"/>
        <dbReference type="ChEBI" id="CHEBI:29985"/>
        <dbReference type="ChEBI" id="CHEBI:57524"/>
        <dbReference type="EC" id="2.6.1.52"/>
    </reaction>
</comment>
<evidence type="ECO:0000256" key="5">
    <source>
        <dbReference type="ARBA" id="ARBA00022576"/>
    </source>
</evidence>
<dbReference type="Gene3D" id="3.40.640.10">
    <property type="entry name" value="Type I PLP-dependent aspartate aminotransferase-like (Major domain)"/>
    <property type="match status" value="1"/>
</dbReference>
<dbReference type="GO" id="GO:0006564">
    <property type="term" value="P:L-serine biosynthetic process"/>
    <property type="evidence" value="ECO:0007669"/>
    <property type="project" value="UniProtKB-KW"/>
</dbReference>
<dbReference type="GO" id="GO:0030170">
    <property type="term" value="F:pyridoxal phosphate binding"/>
    <property type="evidence" value="ECO:0007669"/>
    <property type="project" value="TreeGrafter"/>
</dbReference>
<evidence type="ECO:0000259" key="12">
    <source>
        <dbReference type="Pfam" id="PF05368"/>
    </source>
</evidence>
<feature type="domain" description="NmrA-like" evidence="12">
    <location>
        <begin position="413"/>
        <end position="663"/>
    </location>
</feature>
<evidence type="ECO:0000256" key="2">
    <source>
        <dbReference type="ARBA" id="ARBA00005099"/>
    </source>
</evidence>
<accession>A0A1L9PB70</accession>
<dbReference type="SUPFAM" id="SSF51735">
    <property type="entry name" value="NAD(P)-binding Rossmann-fold domains"/>
    <property type="match status" value="1"/>
</dbReference>
<keyword evidence="7" id="KW-0808">Transferase</keyword>
<dbReference type="GeneID" id="63731022"/>
<evidence type="ECO:0000313" key="14">
    <source>
        <dbReference type="Proteomes" id="UP000184073"/>
    </source>
</evidence>
<keyword evidence="9" id="KW-0718">Serine biosynthesis</keyword>
<dbReference type="AlphaFoldDB" id="A0A1L9PB70"/>
<organism evidence="13 14">
    <name type="scientific">Aspergillus versicolor CBS 583.65</name>
    <dbReference type="NCBI Taxonomy" id="1036611"/>
    <lineage>
        <taxon>Eukaryota</taxon>
        <taxon>Fungi</taxon>
        <taxon>Dikarya</taxon>
        <taxon>Ascomycota</taxon>
        <taxon>Pezizomycotina</taxon>
        <taxon>Eurotiomycetes</taxon>
        <taxon>Eurotiomycetidae</taxon>
        <taxon>Eurotiales</taxon>
        <taxon>Aspergillaceae</taxon>
        <taxon>Aspergillus</taxon>
        <taxon>Aspergillus subgen. Nidulantes</taxon>
    </lineage>
</organism>
<keyword evidence="5" id="KW-0032">Aminotransferase</keyword>
<dbReference type="HAMAP" id="MF_00160">
    <property type="entry name" value="SerC_aminotrans_5"/>
    <property type="match status" value="1"/>
</dbReference>
<dbReference type="InterPro" id="IPR015422">
    <property type="entry name" value="PyrdxlP-dep_Trfase_small"/>
</dbReference>
<dbReference type="InterPro" id="IPR015424">
    <property type="entry name" value="PyrdxlP-dep_Trfase"/>
</dbReference>
<dbReference type="GO" id="GO:0004648">
    <property type="term" value="F:O-phospho-L-serine:2-oxoglutarate aminotransferase activity"/>
    <property type="evidence" value="ECO:0007669"/>
    <property type="project" value="UniProtKB-EC"/>
</dbReference>
<dbReference type="InterPro" id="IPR000192">
    <property type="entry name" value="Aminotrans_V_dom"/>
</dbReference>
<feature type="domain" description="Aminotransferase class V" evidence="11">
    <location>
        <begin position="9"/>
        <end position="124"/>
    </location>
</feature>
<dbReference type="PANTHER" id="PTHR43247:SF1">
    <property type="entry name" value="PHOSPHOSERINE AMINOTRANSFERASE"/>
    <property type="match status" value="1"/>
</dbReference>
<dbReference type="STRING" id="1036611.A0A1L9PB70"/>
<dbReference type="Gene3D" id="3.90.1150.10">
    <property type="entry name" value="Aspartate Aminotransferase, domain 1"/>
    <property type="match status" value="1"/>
</dbReference>
<evidence type="ECO:0000256" key="1">
    <source>
        <dbReference type="ARBA" id="ARBA00001933"/>
    </source>
</evidence>
<evidence type="ECO:0000256" key="8">
    <source>
        <dbReference type="ARBA" id="ARBA00022898"/>
    </source>
</evidence>
<dbReference type="NCBIfam" id="NF003764">
    <property type="entry name" value="PRK05355.1"/>
    <property type="match status" value="1"/>
</dbReference>
<dbReference type="InterPro" id="IPR022278">
    <property type="entry name" value="Pser_aminoTfrase"/>
</dbReference>
<evidence type="ECO:0000256" key="3">
    <source>
        <dbReference type="ARBA" id="ARBA00006904"/>
    </source>
</evidence>
<keyword evidence="8" id="KW-0663">Pyridoxal phosphate</keyword>
<feature type="domain" description="Aminotransferase class V" evidence="11">
    <location>
        <begin position="170"/>
        <end position="401"/>
    </location>
</feature>
<evidence type="ECO:0000259" key="11">
    <source>
        <dbReference type="Pfam" id="PF00266"/>
    </source>
</evidence>
<dbReference type="InterPro" id="IPR008030">
    <property type="entry name" value="NmrA-like"/>
</dbReference>
<proteinExistence type="inferred from homology"/>
<dbReference type="FunFam" id="3.40.640.10:FF:000082">
    <property type="entry name" value="Phosphoserine aminotransferase"/>
    <property type="match status" value="1"/>
</dbReference>
<gene>
    <name evidence="13" type="ORF">ASPVEDRAFT_60035</name>
</gene>
<dbReference type="Pfam" id="PF00266">
    <property type="entry name" value="Aminotran_5"/>
    <property type="match status" value="2"/>
</dbReference>
<evidence type="ECO:0000256" key="7">
    <source>
        <dbReference type="ARBA" id="ARBA00022679"/>
    </source>
</evidence>
<dbReference type="OrthoDB" id="1703350at2759"/>
<dbReference type="InterPro" id="IPR015421">
    <property type="entry name" value="PyrdxlP-dep_Trfase_major"/>
</dbReference>
<protein>
    <recommendedName>
        <fullName evidence="4">phosphoserine transaminase</fullName>
        <ecNumber evidence="4">2.6.1.52</ecNumber>
    </recommendedName>
</protein>
<dbReference type="Pfam" id="PF05368">
    <property type="entry name" value="NmrA"/>
    <property type="match status" value="1"/>
</dbReference>
<comment type="similarity">
    <text evidence="3">Belongs to the class-V pyridoxal-phosphate-dependent aminotransferase family. SerC subfamily.</text>
</comment>
<comment type="pathway">
    <text evidence="2">Amino-acid biosynthesis; L-serine biosynthesis; L-serine from 3-phospho-D-glycerate: step 2/3.</text>
</comment>
<dbReference type="Gene3D" id="3.40.50.720">
    <property type="entry name" value="NAD(P)-binding Rossmann-like Domain"/>
    <property type="match status" value="1"/>
</dbReference>
<keyword evidence="6" id="KW-0028">Amino-acid biosynthesis</keyword>
<dbReference type="EMBL" id="KV878126">
    <property type="protein sequence ID" value="OJI98777.1"/>
    <property type="molecule type" value="Genomic_DNA"/>
</dbReference>
<dbReference type="RefSeq" id="XP_040664540.1">
    <property type="nucleotide sequence ID" value="XM_040815511.1"/>
</dbReference>
<keyword evidence="14" id="KW-1185">Reference proteome</keyword>
<evidence type="ECO:0000256" key="4">
    <source>
        <dbReference type="ARBA" id="ARBA00013030"/>
    </source>
</evidence>
<comment type="cofactor">
    <cofactor evidence="1">
        <name>pyridoxal 5'-phosphate</name>
        <dbReference type="ChEBI" id="CHEBI:597326"/>
    </cofactor>
</comment>
<dbReference type="InterPro" id="IPR036291">
    <property type="entry name" value="NAD(P)-bd_dom_sf"/>
</dbReference>